<organism evidence="2">
    <name type="scientific">marine sediment metagenome</name>
    <dbReference type="NCBI Taxonomy" id="412755"/>
    <lineage>
        <taxon>unclassified sequences</taxon>
        <taxon>metagenomes</taxon>
        <taxon>ecological metagenomes</taxon>
    </lineage>
</organism>
<gene>
    <name evidence="2" type="ORF">LCGC14_1832860</name>
</gene>
<feature type="transmembrane region" description="Helical" evidence="1">
    <location>
        <begin position="7"/>
        <end position="28"/>
    </location>
</feature>
<proteinExistence type="predicted"/>
<keyword evidence="1" id="KW-0472">Membrane</keyword>
<name>A0A0F9IV23_9ZZZZ</name>
<dbReference type="AlphaFoldDB" id="A0A0F9IV23"/>
<sequence length="69" mass="8319">MKRIYDFLGLLTLLSQTIYFLIILYNLIIYKGMILFEANIYIAIFEFIIVFLLLIYITKKYLSDVYYAD</sequence>
<feature type="transmembrane region" description="Helical" evidence="1">
    <location>
        <begin position="40"/>
        <end position="57"/>
    </location>
</feature>
<accession>A0A0F9IV23</accession>
<reference evidence="2" key="1">
    <citation type="journal article" date="2015" name="Nature">
        <title>Complex archaea that bridge the gap between prokaryotes and eukaryotes.</title>
        <authorList>
            <person name="Spang A."/>
            <person name="Saw J.H."/>
            <person name="Jorgensen S.L."/>
            <person name="Zaremba-Niedzwiedzka K."/>
            <person name="Martijn J."/>
            <person name="Lind A.E."/>
            <person name="van Eijk R."/>
            <person name="Schleper C."/>
            <person name="Guy L."/>
            <person name="Ettema T.J."/>
        </authorList>
    </citation>
    <scope>NUCLEOTIDE SEQUENCE</scope>
</reference>
<comment type="caution">
    <text evidence="2">The sequence shown here is derived from an EMBL/GenBank/DDBJ whole genome shotgun (WGS) entry which is preliminary data.</text>
</comment>
<dbReference type="EMBL" id="LAZR01018130">
    <property type="protein sequence ID" value="KKL97600.1"/>
    <property type="molecule type" value="Genomic_DNA"/>
</dbReference>
<keyword evidence="1" id="KW-1133">Transmembrane helix</keyword>
<protein>
    <submittedName>
        <fullName evidence="2">Uncharacterized protein</fullName>
    </submittedName>
</protein>
<keyword evidence="1" id="KW-0812">Transmembrane</keyword>
<evidence type="ECO:0000313" key="2">
    <source>
        <dbReference type="EMBL" id="KKL97600.1"/>
    </source>
</evidence>
<evidence type="ECO:0000256" key="1">
    <source>
        <dbReference type="SAM" id="Phobius"/>
    </source>
</evidence>